<comment type="caution">
    <text evidence="2">The sequence shown here is derived from an EMBL/GenBank/DDBJ whole genome shotgun (WGS) entry which is preliminary data.</text>
</comment>
<keyword evidence="1" id="KW-0472">Membrane</keyword>
<dbReference type="EMBL" id="LQXD01000186">
    <property type="protein sequence ID" value="OIJ06124.1"/>
    <property type="molecule type" value="Genomic_DNA"/>
</dbReference>
<sequence>MRRGGQPNMIGFMPFALIMIVTLYKLKSQSEFSDFIYLDKGLVILTVLLIVSFCFGSYVAIRYQITC</sequence>
<protein>
    <submittedName>
        <fullName evidence="2">Uncharacterized protein</fullName>
    </submittedName>
</protein>
<name>A0A1S2L1D7_9BACI</name>
<keyword evidence="1" id="KW-1133">Transmembrane helix</keyword>
<keyword evidence="1" id="KW-0812">Transmembrane</keyword>
<proteinExistence type="predicted"/>
<feature type="transmembrane region" description="Helical" evidence="1">
    <location>
        <begin position="41"/>
        <end position="61"/>
    </location>
</feature>
<evidence type="ECO:0000256" key="1">
    <source>
        <dbReference type="SAM" id="Phobius"/>
    </source>
</evidence>
<dbReference type="AlphaFoldDB" id="A0A1S2L1D7"/>
<accession>A0A1S2L1D7</accession>
<organism evidence="2">
    <name type="scientific">Anaerobacillus isosaccharinicus</name>
    <dbReference type="NCBI Taxonomy" id="1532552"/>
    <lineage>
        <taxon>Bacteria</taxon>
        <taxon>Bacillati</taxon>
        <taxon>Bacillota</taxon>
        <taxon>Bacilli</taxon>
        <taxon>Bacillales</taxon>
        <taxon>Bacillaceae</taxon>
        <taxon>Anaerobacillus</taxon>
    </lineage>
</organism>
<feature type="transmembrane region" description="Helical" evidence="1">
    <location>
        <begin position="7"/>
        <end position="26"/>
    </location>
</feature>
<evidence type="ECO:0000313" key="2">
    <source>
        <dbReference type="EMBL" id="OIJ06124.1"/>
    </source>
</evidence>
<gene>
    <name evidence="2" type="ORF">AWH56_21305</name>
</gene>
<reference evidence="2" key="1">
    <citation type="submission" date="2016-10" db="EMBL/GenBank/DDBJ databases">
        <title>Draft genome sequences of four alkaliphilic bacteria belonging to the Anaerobacillus genus.</title>
        <authorList>
            <person name="Bassil N.M."/>
            <person name="Lloyd J.R."/>
        </authorList>
    </citation>
    <scope>NUCLEOTIDE SEQUENCE [LARGE SCALE GENOMIC DNA]</scope>
    <source>
        <strain evidence="2">NB2006</strain>
    </source>
</reference>